<sequence length="59" mass="6735">MFVYILMGYALSLIALGVISGENVLVYFGLVLLLFANLHNLAKLLRRRRVRVDDELRVS</sequence>
<accession>A0ACC6V0P8</accession>
<proteinExistence type="predicted"/>
<organism evidence="1 2">
    <name type="scientific">Thermoproteus sp. AZ2</name>
    <dbReference type="NCBI Taxonomy" id="1609232"/>
    <lineage>
        <taxon>Archaea</taxon>
        <taxon>Thermoproteota</taxon>
        <taxon>Thermoprotei</taxon>
        <taxon>Thermoproteales</taxon>
        <taxon>Thermoproteaceae</taxon>
        <taxon>Thermoproteus</taxon>
    </lineage>
</organism>
<evidence type="ECO:0000313" key="1">
    <source>
        <dbReference type="EMBL" id="MFB6490408.1"/>
    </source>
</evidence>
<gene>
    <name evidence="1" type="ORF">TU35_004020</name>
</gene>
<protein>
    <submittedName>
        <fullName evidence="1">Uncharacterized protein</fullName>
    </submittedName>
</protein>
<dbReference type="Proteomes" id="UP000033636">
    <property type="component" value="Unassembled WGS sequence"/>
</dbReference>
<reference evidence="1" key="1">
    <citation type="submission" date="2024-07" db="EMBL/GenBank/DDBJ databases">
        <title>Metagenome and Metagenome-Assembled Genomes of Archaea from a hot spring from the geothermal field of Los Azufres, Mexico.</title>
        <authorList>
            <person name="Marin-Paredes R."/>
            <person name="Martinez-Romero E."/>
            <person name="Servin-Garciduenas L.E."/>
        </authorList>
    </citation>
    <scope>NUCLEOTIDE SEQUENCE</scope>
</reference>
<dbReference type="EMBL" id="JZWT02000008">
    <property type="protein sequence ID" value="MFB6490408.1"/>
    <property type="molecule type" value="Genomic_DNA"/>
</dbReference>
<name>A0ACC6V0P8_9CREN</name>
<evidence type="ECO:0000313" key="2">
    <source>
        <dbReference type="Proteomes" id="UP000033636"/>
    </source>
</evidence>
<comment type="caution">
    <text evidence="1">The sequence shown here is derived from an EMBL/GenBank/DDBJ whole genome shotgun (WGS) entry which is preliminary data.</text>
</comment>